<sequence length="29" mass="3206">MPDCSANRLIHSFHAQVFIVLSSTFIALS</sequence>
<evidence type="ECO:0000313" key="1">
    <source>
        <dbReference type="EMBL" id="JAE35105.1"/>
    </source>
</evidence>
<name>A0A0A9HD94_ARUDO</name>
<dbReference type="EMBL" id="GBRH01162791">
    <property type="protein sequence ID" value="JAE35105.1"/>
    <property type="molecule type" value="Transcribed_RNA"/>
</dbReference>
<proteinExistence type="predicted"/>
<dbReference type="AlphaFoldDB" id="A0A0A9HD94"/>
<reference evidence="1" key="1">
    <citation type="submission" date="2014-09" db="EMBL/GenBank/DDBJ databases">
        <authorList>
            <person name="Magalhaes I.L.F."/>
            <person name="Oliveira U."/>
            <person name="Santos F.R."/>
            <person name="Vidigal T.H.D.A."/>
            <person name="Brescovit A.D."/>
            <person name="Santos A.J."/>
        </authorList>
    </citation>
    <scope>NUCLEOTIDE SEQUENCE</scope>
    <source>
        <tissue evidence="1">Shoot tissue taken approximately 20 cm above the soil surface</tissue>
    </source>
</reference>
<organism evidence="1">
    <name type="scientific">Arundo donax</name>
    <name type="common">Giant reed</name>
    <name type="synonym">Donax arundinaceus</name>
    <dbReference type="NCBI Taxonomy" id="35708"/>
    <lineage>
        <taxon>Eukaryota</taxon>
        <taxon>Viridiplantae</taxon>
        <taxon>Streptophyta</taxon>
        <taxon>Embryophyta</taxon>
        <taxon>Tracheophyta</taxon>
        <taxon>Spermatophyta</taxon>
        <taxon>Magnoliopsida</taxon>
        <taxon>Liliopsida</taxon>
        <taxon>Poales</taxon>
        <taxon>Poaceae</taxon>
        <taxon>PACMAD clade</taxon>
        <taxon>Arundinoideae</taxon>
        <taxon>Arundineae</taxon>
        <taxon>Arundo</taxon>
    </lineage>
</organism>
<reference evidence="1" key="2">
    <citation type="journal article" date="2015" name="Data Brief">
        <title>Shoot transcriptome of the giant reed, Arundo donax.</title>
        <authorList>
            <person name="Barrero R.A."/>
            <person name="Guerrero F.D."/>
            <person name="Moolhuijzen P."/>
            <person name="Goolsby J.A."/>
            <person name="Tidwell J."/>
            <person name="Bellgard S.E."/>
            <person name="Bellgard M.I."/>
        </authorList>
    </citation>
    <scope>NUCLEOTIDE SEQUENCE</scope>
    <source>
        <tissue evidence="1">Shoot tissue taken approximately 20 cm above the soil surface</tissue>
    </source>
</reference>
<protein>
    <submittedName>
        <fullName evidence="1">Uncharacterized protein</fullName>
    </submittedName>
</protein>
<accession>A0A0A9HD94</accession>